<dbReference type="SUPFAM" id="SSF81995">
    <property type="entry name" value="beta-sandwich domain of Sec23/24"/>
    <property type="match status" value="1"/>
</dbReference>
<keyword evidence="10 13" id="KW-0653">Protein transport</keyword>
<feature type="domain" description="Zinc finger Sec23/Sec24-type" evidence="14">
    <location>
        <begin position="55"/>
        <end position="94"/>
    </location>
</feature>
<reference evidence="16" key="1">
    <citation type="submission" date="2013-08" db="EMBL/GenBank/DDBJ databases">
        <title>Gene expansion shapes genome architecture in the human pathogen Lichtheimia corymbifera: an evolutionary genomics analysis in the ancient terrestrial Mucorales (Mucoromycotina).</title>
        <authorList>
            <person name="Schwartze V.U."/>
            <person name="Winter S."/>
            <person name="Shelest E."/>
            <person name="Marcet-Houben M."/>
            <person name="Horn F."/>
            <person name="Wehner S."/>
            <person name="Hoffmann K."/>
            <person name="Riege K."/>
            <person name="Sammeth M."/>
            <person name="Nowrousian M."/>
            <person name="Valiante V."/>
            <person name="Linde J."/>
            <person name="Jacobsen I.D."/>
            <person name="Marz M."/>
            <person name="Brakhage A.A."/>
            <person name="Gabaldon T."/>
            <person name="Bocker S."/>
            <person name="Voigt K."/>
        </authorList>
    </citation>
    <scope>NUCLEOTIDE SEQUENCE [LARGE SCALE GENOMIC DNA]</scope>
    <source>
        <strain evidence="16">FSU 9682</strain>
    </source>
</reference>
<keyword evidence="13" id="KW-0333">Golgi apparatus</keyword>
<dbReference type="GO" id="GO:0008270">
    <property type="term" value="F:zinc ion binding"/>
    <property type="evidence" value="ECO:0007669"/>
    <property type="project" value="InterPro"/>
</dbReference>
<evidence type="ECO:0000256" key="4">
    <source>
        <dbReference type="ARBA" id="ARBA00009210"/>
    </source>
</evidence>
<evidence type="ECO:0000259" key="15">
    <source>
        <dbReference type="Pfam" id="PF04811"/>
    </source>
</evidence>
<dbReference type="EMBL" id="CBTN010000022">
    <property type="protein sequence ID" value="CDH54362.1"/>
    <property type="molecule type" value="Genomic_DNA"/>
</dbReference>
<evidence type="ECO:0000256" key="6">
    <source>
        <dbReference type="ARBA" id="ARBA00022723"/>
    </source>
</evidence>
<dbReference type="InterPro" id="IPR037364">
    <property type="entry name" value="Sec23"/>
</dbReference>
<comment type="similarity">
    <text evidence="4 13">Belongs to the SEC23/SEC24 family. SEC23 subfamily.</text>
</comment>
<keyword evidence="11 13" id="KW-0472">Membrane</keyword>
<keyword evidence="13" id="KW-0963">Cytoplasm</keyword>
<dbReference type="PANTHER" id="PTHR11141:SF0">
    <property type="entry name" value="PROTEIN TRANSPORT PROTEIN SEC23"/>
    <property type="match status" value="1"/>
</dbReference>
<dbReference type="VEuPathDB" id="FungiDB:LCOR_05612.1"/>
<name>A0A068RXM7_9FUNG</name>
<dbReference type="InterPro" id="IPR006895">
    <property type="entry name" value="Znf_Sec23_Sec24"/>
</dbReference>
<evidence type="ECO:0000256" key="3">
    <source>
        <dbReference type="ARBA" id="ARBA00004397"/>
    </source>
</evidence>
<keyword evidence="5 13" id="KW-0813">Transport</keyword>
<dbReference type="Proteomes" id="UP000027586">
    <property type="component" value="Unassembled WGS sequence"/>
</dbReference>
<proteinExistence type="inferred from homology"/>
<dbReference type="AlphaFoldDB" id="A0A068RXM7"/>
<keyword evidence="8 13" id="KW-0862">Zinc</keyword>
<dbReference type="SUPFAM" id="SSF53300">
    <property type="entry name" value="vWA-like"/>
    <property type="match status" value="1"/>
</dbReference>
<gene>
    <name evidence="16" type="ORF">LCOR_05612.1</name>
</gene>
<dbReference type="Gene3D" id="2.30.30.380">
    <property type="entry name" value="Zn-finger domain of Sec23/24"/>
    <property type="match status" value="1"/>
</dbReference>
<sequence length="293" mass="33059">MNFEEIEEQDGIRFSWNAWPSSRVEATKAVVPIACLYTPLKERDDFVEAPIWYEPVMCKAPCRAILNPYCQIDVRGKLWICPFCLQRNAFPPHYKDISNTNLPAELLPKYTTIEYNLNRVAQIPPIFLYVVDTCLEDEDLKALKDSLIVSLSLLPPYAWVGLITYGTMTQVHELGFPDCPKSFVFRGTKEYTGKQVQDMLGLAGSAVRPGQPAAAPGQPPQMSMPANRFLLPVKDCEFVLTSILENLQRDPWPVANDKRAERCTGVAMSVAVGLLEISYIDHIPQYRCSCHDV</sequence>
<protein>
    <recommendedName>
        <fullName evidence="13">Protein transport protein SEC23</fullName>
    </recommendedName>
</protein>
<dbReference type="Gene3D" id="3.40.50.410">
    <property type="entry name" value="von Willebrand factor, type A domain"/>
    <property type="match status" value="1"/>
</dbReference>
<dbReference type="Pfam" id="PF04810">
    <property type="entry name" value="zf-Sec23_Sec24"/>
    <property type="match status" value="1"/>
</dbReference>
<evidence type="ECO:0000256" key="7">
    <source>
        <dbReference type="ARBA" id="ARBA00022824"/>
    </source>
</evidence>
<evidence type="ECO:0000259" key="14">
    <source>
        <dbReference type="Pfam" id="PF04810"/>
    </source>
</evidence>
<evidence type="ECO:0000256" key="11">
    <source>
        <dbReference type="ARBA" id="ARBA00023136"/>
    </source>
</evidence>
<comment type="subcellular location">
    <subcellularLocation>
        <location evidence="13">Cytoplasm</location>
    </subcellularLocation>
    <subcellularLocation>
        <location evidence="1 13">Cytoplasmic vesicle</location>
        <location evidence="1 13">COPII-coated vesicle membrane</location>
        <topology evidence="1 13">Peripheral membrane protein</topology>
        <orientation evidence="1 13">Cytoplasmic side</orientation>
    </subcellularLocation>
    <subcellularLocation>
        <location evidence="3 13">Endoplasmic reticulum membrane</location>
        <topology evidence="3 13">Peripheral membrane protein</topology>
        <orientation evidence="3 13">Cytoplasmic side</orientation>
    </subcellularLocation>
    <subcellularLocation>
        <location evidence="2 13">Golgi apparatus membrane</location>
        <topology evidence="2 13">Peripheral membrane protein</topology>
        <orientation evidence="13">Cytoplasmic side</orientation>
    </subcellularLocation>
</comment>
<organism evidence="16 17">
    <name type="scientific">Lichtheimia corymbifera JMRC:FSU:9682</name>
    <dbReference type="NCBI Taxonomy" id="1263082"/>
    <lineage>
        <taxon>Eukaryota</taxon>
        <taxon>Fungi</taxon>
        <taxon>Fungi incertae sedis</taxon>
        <taxon>Mucoromycota</taxon>
        <taxon>Mucoromycotina</taxon>
        <taxon>Mucoromycetes</taxon>
        <taxon>Mucorales</taxon>
        <taxon>Lichtheimiaceae</taxon>
        <taxon>Lichtheimia</taxon>
    </lineage>
</organism>
<dbReference type="InterPro" id="IPR036465">
    <property type="entry name" value="vWFA_dom_sf"/>
</dbReference>
<evidence type="ECO:0000256" key="1">
    <source>
        <dbReference type="ARBA" id="ARBA00004299"/>
    </source>
</evidence>
<dbReference type="GO" id="GO:0030127">
    <property type="term" value="C:COPII vesicle coat"/>
    <property type="evidence" value="ECO:0007669"/>
    <property type="project" value="InterPro"/>
</dbReference>
<evidence type="ECO:0000313" key="16">
    <source>
        <dbReference type="EMBL" id="CDH54362.1"/>
    </source>
</evidence>
<dbReference type="GO" id="GO:0090110">
    <property type="term" value="P:COPII-coated vesicle cargo loading"/>
    <property type="evidence" value="ECO:0007669"/>
    <property type="project" value="TreeGrafter"/>
</dbReference>
<dbReference type="InterPro" id="IPR036174">
    <property type="entry name" value="Znf_Sec23_Sec24_sf"/>
</dbReference>
<dbReference type="FunFam" id="2.30.30.380:FF:000001">
    <property type="entry name" value="Protein transport protein SEC23"/>
    <property type="match status" value="1"/>
</dbReference>
<dbReference type="GO" id="GO:0000139">
    <property type="term" value="C:Golgi membrane"/>
    <property type="evidence" value="ECO:0007669"/>
    <property type="project" value="UniProtKB-SubCell"/>
</dbReference>
<dbReference type="GO" id="GO:0005096">
    <property type="term" value="F:GTPase activator activity"/>
    <property type="evidence" value="ECO:0007669"/>
    <property type="project" value="TreeGrafter"/>
</dbReference>
<evidence type="ECO:0000313" key="17">
    <source>
        <dbReference type="Proteomes" id="UP000027586"/>
    </source>
</evidence>
<evidence type="ECO:0000256" key="10">
    <source>
        <dbReference type="ARBA" id="ARBA00022927"/>
    </source>
</evidence>
<dbReference type="SUPFAM" id="SSF82919">
    <property type="entry name" value="Zn-finger domain of Sec23/24"/>
    <property type="match status" value="1"/>
</dbReference>
<evidence type="ECO:0000256" key="13">
    <source>
        <dbReference type="RuleBase" id="RU365030"/>
    </source>
</evidence>
<keyword evidence="7 13" id="KW-0256">Endoplasmic reticulum</keyword>
<dbReference type="OrthoDB" id="10256289at2759"/>
<evidence type="ECO:0000256" key="12">
    <source>
        <dbReference type="ARBA" id="ARBA00023329"/>
    </source>
</evidence>
<dbReference type="GO" id="GO:0006886">
    <property type="term" value="P:intracellular protein transport"/>
    <property type="evidence" value="ECO:0007669"/>
    <property type="project" value="InterPro"/>
</dbReference>
<evidence type="ECO:0000256" key="2">
    <source>
        <dbReference type="ARBA" id="ARBA00004395"/>
    </source>
</evidence>
<evidence type="ECO:0000256" key="8">
    <source>
        <dbReference type="ARBA" id="ARBA00022833"/>
    </source>
</evidence>
<dbReference type="GO" id="GO:0005789">
    <property type="term" value="C:endoplasmic reticulum membrane"/>
    <property type="evidence" value="ECO:0007669"/>
    <property type="project" value="UniProtKB-SubCell"/>
</dbReference>
<dbReference type="Pfam" id="PF04811">
    <property type="entry name" value="Sec23_trunk"/>
    <property type="match status" value="1"/>
</dbReference>
<dbReference type="InterPro" id="IPR006896">
    <property type="entry name" value="Sec23/24_trunk_dom"/>
</dbReference>
<dbReference type="PANTHER" id="PTHR11141">
    <property type="entry name" value="PROTEIN TRANSPORT PROTEIN SEC23"/>
    <property type="match status" value="1"/>
</dbReference>
<keyword evidence="9 13" id="KW-0931">ER-Golgi transport</keyword>
<keyword evidence="6 13" id="KW-0479">Metal-binding</keyword>
<keyword evidence="12 13" id="KW-0968">Cytoplasmic vesicle</keyword>
<comment type="function">
    <text evidence="13">Component of the coat protein complex II (COPII) which promotes the formation of transport vesicles from the endoplasmic reticulum (ER). The coat has two main functions, the physical deformation of the endoplasmic reticulum membrane into vesicles and the selection of cargo molecules.</text>
</comment>
<accession>A0A068RXM7</accession>
<evidence type="ECO:0000256" key="9">
    <source>
        <dbReference type="ARBA" id="ARBA00022892"/>
    </source>
</evidence>
<dbReference type="GO" id="GO:0070971">
    <property type="term" value="C:endoplasmic reticulum exit site"/>
    <property type="evidence" value="ECO:0007669"/>
    <property type="project" value="TreeGrafter"/>
</dbReference>
<evidence type="ECO:0000256" key="5">
    <source>
        <dbReference type="ARBA" id="ARBA00022448"/>
    </source>
</evidence>
<feature type="domain" description="Sec23/Sec24 trunk" evidence="15">
    <location>
        <begin position="123"/>
        <end position="278"/>
    </location>
</feature>
<keyword evidence="17" id="KW-1185">Reference proteome</keyword>
<comment type="caution">
    <text evidence="16">The sequence shown here is derived from an EMBL/GenBank/DDBJ whole genome shotgun (WGS) entry which is preliminary data.</text>
</comment>